<sequence length="142" mass="15646">MSDLVRSQDAAVAQVKDTAKIMIYSDDRATRAEVRTAVGRRPGKGAPTIEWFEAATDFGVTDLLEQENFDLLIFDGEAAKVGGMGLAKQVKDEVEGCPPVLLLIARPQDEWLGRWSLAEEMTTFPINPRDIQQKVTKLLGAK</sequence>
<feature type="domain" description="Response regulatory" evidence="2">
    <location>
        <begin position="20"/>
        <end position="139"/>
    </location>
</feature>
<dbReference type="RefSeq" id="WP_187996622.1">
    <property type="nucleotide sequence ID" value="NZ_JACEXG010000003.1"/>
</dbReference>
<evidence type="ECO:0000256" key="1">
    <source>
        <dbReference type="PROSITE-ProRule" id="PRU00169"/>
    </source>
</evidence>
<keyword evidence="4" id="KW-1185">Reference proteome</keyword>
<organism evidence="3 4">
    <name type="scientific">Flaviflexus equikiangi</name>
    <dbReference type="NCBI Taxonomy" id="2758573"/>
    <lineage>
        <taxon>Bacteria</taxon>
        <taxon>Bacillati</taxon>
        <taxon>Actinomycetota</taxon>
        <taxon>Actinomycetes</taxon>
        <taxon>Actinomycetales</taxon>
        <taxon>Actinomycetaceae</taxon>
        <taxon>Flaviflexus</taxon>
    </lineage>
</organism>
<evidence type="ECO:0000259" key="2">
    <source>
        <dbReference type="PROSITE" id="PS50110"/>
    </source>
</evidence>
<protein>
    <recommendedName>
        <fullName evidence="2">Response regulatory domain-containing protein</fullName>
    </recommendedName>
</protein>
<dbReference type="PROSITE" id="PS50110">
    <property type="entry name" value="RESPONSE_REGULATORY"/>
    <property type="match status" value="1"/>
</dbReference>
<dbReference type="EMBL" id="JAFFJS010000003">
    <property type="protein sequence ID" value="MBM9433264.1"/>
    <property type="molecule type" value="Genomic_DNA"/>
</dbReference>
<feature type="modified residue" description="4-aspartylphosphate" evidence="1">
    <location>
        <position position="75"/>
    </location>
</feature>
<accession>A0ABS2TF29</accession>
<keyword evidence="1" id="KW-0597">Phosphoprotein</keyword>
<name>A0ABS2TF29_9ACTO</name>
<reference evidence="4" key="1">
    <citation type="submission" date="2021-02" db="EMBL/GenBank/DDBJ databases">
        <title>Leucobacter sp. CX169.</title>
        <authorList>
            <person name="Cheng Y."/>
        </authorList>
    </citation>
    <scope>NUCLEOTIDE SEQUENCE [LARGE SCALE GENOMIC DNA]</scope>
    <source>
        <strain evidence="4">JY899</strain>
    </source>
</reference>
<proteinExistence type="predicted"/>
<comment type="caution">
    <text evidence="3">The sequence shown here is derived from an EMBL/GenBank/DDBJ whole genome shotgun (WGS) entry which is preliminary data.</text>
</comment>
<evidence type="ECO:0000313" key="3">
    <source>
        <dbReference type="EMBL" id="MBM9433264.1"/>
    </source>
</evidence>
<dbReference type="InterPro" id="IPR001789">
    <property type="entry name" value="Sig_transdc_resp-reg_receiver"/>
</dbReference>
<dbReference type="Proteomes" id="UP000705983">
    <property type="component" value="Unassembled WGS sequence"/>
</dbReference>
<evidence type="ECO:0000313" key="4">
    <source>
        <dbReference type="Proteomes" id="UP000705983"/>
    </source>
</evidence>
<dbReference type="Gene3D" id="3.40.50.2300">
    <property type="match status" value="1"/>
</dbReference>
<gene>
    <name evidence="3" type="ORF">JVW63_06085</name>
</gene>